<protein>
    <submittedName>
        <fullName evidence="2">Uncharacterized protein</fullName>
    </submittedName>
</protein>
<name>A0A2S4W2V5_9BASI</name>
<proteinExistence type="predicted"/>
<dbReference type="VEuPathDB" id="FungiDB:PSHT_00734"/>
<sequence length="183" mass="19794">MPSHTKSEMNTRADAATPHDVQQLNATRRALILGQKPLTPTLTKARGTRHFGGTPATPHDVQQLNATPASSDSGSETPNTNPHKKREEHATSEGSSATPMMFSNLTPPRRALILGQKPLTLTHKKREEHPAPEGTRRNPNTNPHKKREEHATSEGSSATPHDAQQLNATSEPTSENPGANAHK</sequence>
<comment type="caution">
    <text evidence="2">The sequence shown here is derived from an EMBL/GenBank/DDBJ whole genome shotgun (WGS) entry which is preliminary data.</text>
</comment>
<feature type="compositionally biased region" description="Polar residues" evidence="1">
    <location>
        <begin position="153"/>
        <end position="177"/>
    </location>
</feature>
<dbReference type="AlphaFoldDB" id="A0A2S4W2V5"/>
<dbReference type="VEuPathDB" id="FungiDB:PSTT_01590"/>
<feature type="compositionally biased region" description="Polar residues" evidence="1">
    <location>
        <begin position="92"/>
        <end position="106"/>
    </location>
</feature>
<evidence type="ECO:0000256" key="1">
    <source>
        <dbReference type="SAM" id="MobiDB-lite"/>
    </source>
</evidence>
<accession>A0A2S4W2V5</accession>
<evidence type="ECO:0000313" key="3">
    <source>
        <dbReference type="Proteomes" id="UP000239156"/>
    </source>
</evidence>
<feature type="compositionally biased region" description="Basic and acidic residues" evidence="1">
    <location>
        <begin position="1"/>
        <end position="11"/>
    </location>
</feature>
<evidence type="ECO:0000313" key="2">
    <source>
        <dbReference type="EMBL" id="POW16056.1"/>
    </source>
</evidence>
<organism evidence="2 3">
    <name type="scientific">Puccinia striiformis</name>
    <dbReference type="NCBI Taxonomy" id="27350"/>
    <lineage>
        <taxon>Eukaryota</taxon>
        <taxon>Fungi</taxon>
        <taxon>Dikarya</taxon>
        <taxon>Basidiomycota</taxon>
        <taxon>Pucciniomycotina</taxon>
        <taxon>Pucciniomycetes</taxon>
        <taxon>Pucciniales</taxon>
        <taxon>Pucciniaceae</taxon>
        <taxon>Puccinia</taxon>
    </lineage>
</organism>
<feature type="compositionally biased region" description="Polar residues" evidence="1">
    <location>
        <begin position="60"/>
        <end position="81"/>
    </location>
</feature>
<feature type="region of interest" description="Disordered" evidence="1">
    <location>
        <begin position="1"/>
        <end position="183"/>
    </location>
</feature>
<gene>
    <name evidence="2" type="ORF">PSTT_01590</name>
</gene>
<dbReference type="EMBL" id="PKSL01000009">
    <property type="protein sequence ID" value="POW16056.1"/>
    <property type="molecule type" value="Genomic_DNA"/>
</dbReference>
<reference evidence="2" key="1">
    <citation type="submission" date="2017-12" db="EMBL/GenBank/DDBJ databases">
        <title>Gene loss provides genomic basis for host adaptation in cereal stripe rust fungi.</title>
        <authorList>
            <person name="Xia C."/>
        </authorList>
    </citation>
    <scope>NUCLEOTIDE SEQUENCE [LARGE SCALE GENOMIC DNA]</scope>
    <source>
        <strain evidence="2">93-210</strain>
    </source>
</reference>
<dbReference type="Proteomes" id="UP000239156">
    <property type="component" value="Unassembled WGS sequence"/>
</dbReference>
<keyword evidence="3" id="KW-1185">Reference proteome</keyword>
<feature type="compositionally biased region" description="Basic and acidic residues" evidence="1">
    <location>
        <begin position="125"/>
        <end position="136"/>
    </location>
</feature>